<evidence type="ECO:0000313" key="2">
    <source>
        <dbReference type="EMBL" id="AXN39699.1"/>
    </source>
</evidence>
<dbReference type="GeneID" id="97408284"/>
<dbReference type="Pfam" id="PF14150">
    <property type="entry name" value="YesK"/>
    <property type="match status" value="1"/>
</dbReference>
<evidence type="ECO:0000256" key="1">
    <source>
        <dbReference type="SAM" id="Phobius"/>
    </source>
</evidence>
<protein>
    <recommendedName>
        <fullName evidence="4">YesK-like protein</fullName>
    </recommendedName>
</protein>
<keyword evidence="1" id="KW-1133">Transmembrane helix</keyword>
<name>A0ABM6XMF2_9BACI</name>
<dbReference type="Proteomes" id="UP000260457">
    <property type="component" value="Chromosome"/>
</dbReference>
<proteinExistence type="predicted"/>
<feature type="transmembrane region" description="Helical" evidence="1">
    <location>
        <begin position="62"/>
        <end position="82"/>
    </location>
</feature>
<reference evidence="2 3" key="1">
    <citation type="submission" date="2018-07" db="EMBL/GenBank/DDBJ databases">
        <title>The molecular basis for the intramolecular migration of carboxyl group in the catabolism of para-hydroxybenzoate via gentisate.</title>
        <authorList>
            <person name="Zhao H."/>
            <person name="Xu Y."/>
            <person name="Lin S."/>
            <person name="Spain J.C."/>
            <person name="Zhou N.-Y."/>
        </authorList>
    </citation>
    <scope>NUCLEOTIDE SEQUENCE [LARGE SCALE GENOMIC DNA]</scope>
    <source>
        <strain evidence="2 3">PHB-7a</strain>
    </source>
</reference>
<dbReference type="RefSeq" id="WP_053344583.1">
    <property type="nucleotide sequence ID" value="NZ_CP030926.1"/>
</dbReference>
<keyword evidence="1" id="KW-0812">Transmembrane</keyword>
<accession>A0ABM6XMF2</accession>
<organism evidence="2 3">
    <name type="scientific">Peribacillus butanolivorans</name>
    <dbReference type="NCBI Taxonomy" id="421767"/>
    <lineage>
        <taxon>Bacteria</taxon>
        <taxon>Bacillati</taxon>
        <taxon>Bacillota</taxon>
        <taxon>Bacilli</taxon>
        <taxon>Bacillales</taxon>
        <taxon>Bacillaceae</taxon>
        <taxon>Peribacillus</taxon>
    </lineage>
</organism>
<evidence type="ECO:0000313" key="3">
    <source>
        <dbReference type="Proteomes" id="UP000260457"/>
    </source>
</evidence>
<feature type="transmembrane region" description="Helical" evidence="1">
    <location>
        <begin position="31"/>
        <end position="56"/>
    </location>
</feature>
<sequence length="89" mass="9963">MMIFVPFLVAFVIGVIILLVTWWFKKINLPLFVRIVPGVLTVIAAIILFYIGYVNIRGFEGAAYGILSVFLICFAILSLIMAKKPSKAR</sequence>
<evidence type="ECO:0008006" key="4">
    <source>
        <dbReference type="Google" id="ProtNLM"/>
    </source>
</evidence>
<keyword evidence="1" id="KW-0472">Membrane</keyword>
<dbReference type="EMBL" id="CP030926">
    <property type="protein sequence ID" value="AXN39699.1"/>
    <property type="molecule type" value="Genomic_DNA"/>
</dbReference>
<keyword evidence="3" id="KW-1185">Reference proteome</keyword>
<feature type="transmembrane region" description="Helical" evidence="1">
    <location>
        <begin position="6"/>
        <end position="24"/>
    </location>
</feature>
<dbReference type="InterPro" id="IPR025434">
    <property type="entry name" value="YesK-like"/>
</dbReference>
<gene>
    <name evidence="2" type="ORF">DTO10_15895</name>
</gene>